<feature type="compositionally biased region" description="Basic residues" evidence="5">
    <location>
        <begin position="869"/>
        <end position="893"/>
    </location>
</feature>
<feature type="region of interest" description="Disordered" evidence="5">
    <location>
        <begin position="803"/>
        <end position="902"/>
    </location>
</feature>
<feature type="compositionally biased region" description="Acidic residues" evidence="5">
    <location>
        <begin position="561"/>
        <end position="571"/>
    </location>
</feature>
<accession>A0A9W4HSE6</accession>
<keyword evidence="3" id="KW-0862">Zinc</keyword>
<feature type="compositionally biased region" description="Basic and acidic residues" evidence="5">
    <location>
        <begin position="18"/>
        <end position="27"/>
    </location>
</feature>
<keyword evidence="1" id="KW-0479">Metal-binding</keyword>
<feature type="region of interest" description="Disordered" evidence="5">
    <location>
        <begin position="1"/>
        <end position="578"/>
    </location>
</feature>
<feature type="compositionally biased region" description="Polar residues" evidence="5">
    <location>
        <begin position="166"/>
        <end position="182"/>
    </location>
</feature>
<dbReference type="Gene3D" id="3.30.40.10">
    <property type="entry name" value="Zinc/RING finger domain, C3HC4 (zinc finger)"/>
    <property type="match status" value="2"/>
</dbReference>
<dbReference type="GO" id="GO:0032221">
    <property type="term" value="C:Rpd3S complex"/>
    <property type="evidence" value="ECO:0007669"/>
    <property type="project" value="TreeGrafter"/>
</dbReference>
<evidence type="ECO:0000256" key="1">
    <source>
        <dbReference type="ARBA" id="ARBA00022723"/>
    </source>
</evidence>
<evidence type="ECO:0000256" key="5">
    <source>
        <dbReference type="SAM" id="MobiDB-lite"/>
    </source>
</evidence>
<feature type="domain" description="PHD-type" evidence="6">
    <location>
        <begin position="1076"/>
        <end position="1128"/>
    </location>
</feature>
<dbReference type="PROSITE" id="PS01359">
    <property type="entry name" value="ZF_PHD_1"/>
    <property type="match status" value="1"/>
</dbReference>
<evidence type="ECO:0000313" key="8">
    <source>
        <dbReference type="Proteomes" id="UP001153618"/>
    </source>
</evidence>
<dbReference type="CDD" id="cd15535">
    <property type="entry name" value="PHD1_Rco1"/>
    <property type="match status" value="1"/>
</dbReference>
<dbReference type="InterPro" id="IPR011011">
    <property type="entry name" value="Znf_FYVE_PHD"/>
</dbReference>
<dbReference type="PANTHER" id="PTHR47636">
    <property type="entry name" value="TRANSCRIPTIONAL REGULATORY PROTEIN RCO1"/>
    <property type="match status" value="1"/>
</dbReference>
<feature type="compositionally biased region" description="Polar residues" evidence="5">
    <location>
        <begin position="851"/>
        <end position="868"/>
    </location>
</feature>
<evidence type="ECO:0000259" key="6">
    <source>
        <dbReference type="PROSITE" id="PS50016"/>
    </source>
</evidence>
<feature type="compositionally biased region" description="Polar residues" evidence="5">
    <location>
        <begin position="326"/>
        <end position="335"/>
    </location>
</feature>
<dbReference type="GO" id="GO:0006357">
    <property type="term" value="P:regulation of transcription by RNA polymerase II"/>
    <property type="evidence" value="ECO:0007669"/>
    <property type="project" value="TreeGrafter"/>
</dbReference>
<feature type="compositionally biased region" description="Low complexity" evidence="5">
    <location>
        <begin position="90"/>
        <end position="112"/>
    </location>
</feature>
<dbReference type="CDD" id="cd15534">
    <property type="entry name" value="PHD2_PHF12_Rco1"/>
    <property type="match status" value="1"/>
</dbReference>
<dbReference type="OrthoDB" id="5876363at2759"/>
<evidence type="ECO:0000256" key="4">
    <source>
        <dbReference type="PROSITE-ProRule" id="PRU00146"/>
    </source>
</evidence>
<sequence length="1328" mass="142884">MSSIANKMDSVKRFSSRLSDKRARAAEAQEAEQAAQNEQAAKNEQADNSDSTQQVNKTAGAPKSQKLKITFAAEKAAENVTETTKKPTRAAKAAAAPKVKNTSEVVNTSKASKASKGKAKATSAPKTDRNRISKSSKGKAKIATAPEVENTSQASSSKTKHFTASKVDNNSEVTNTSTASSSKTEHATASKVTSTKASKRKASAIAAPEESSSKASKRRKITPSVAAEETTSTASKIDNTSEVANTSTASSSKTEHATASKVTNTSKASKRKASAIAAPEESSSKASKRRKTTASAAAEETTSTASKIDNTSTASSSKTEHATASKVDNTSEVANTSTASSSKTKPATASKTDNTSEVANTSTASSSKTEHATASKVTNTSKASKRKASAIAAPAESSSTASKRRKTTASPAAEDNTSKASKEKTNIAAGPEEEGSSKPSKRMTRAAAASKIENTSKDMSTSSTSADKGKKPVVREESQESFPPAPTGSTQHGDNIATSSKTRRKLQKEPQGTSQSHNPWRTMRPIGEYPSPAEYRAAGLKPHRPQTLENVATPALSPDSGLEDLTLEEGPADTPADAVATTTAAQSPDVETPIDDSTPAIATPALSIPDYQAVFRGITPPTSERYDVSRIRRMLEFALDFSMRVGNAAQCMSLVHFWHMASEDEFNLALASDLFGHGQQAPELHTGLMHILKDNEPQACEWYQSYTARPSLSPLVDLPPPSGSGTPSARPTDPQSAFKVSDIYRDTSGPRLEEQFLSGKTNTAPLKRPKKPCPVNEAAHRRKLQWQSDPDHDENMRQLRLRFSQAQPDVATDVRPAWSAVRDERVPEMNPQRSRSSSPAPVPESFDWDSDSQSASPVRTAVTTATNKKSARKPTSKPTKKLSKKQKGKRPQRARSLSIDTTMSDVSTLSNSCYSVRDNDWAASHGERQMPNSIDPPDNSDECHQCGKGGNLICCETCPNSYHFTCLDPPLNPKNPPEGEWHCPKCQVRNSFTTLLAHGKKAKKTEFSLPQDIKERFLGVGEGVVYDPDYARNPKHQRYYRETPHLPRLTKPPKHDVLISYADPMLLRDVDNKGQKIICMKCGQTSNGRPIITCDYCPCRFHLDCLDPPRAQPPNPKTGWMCPNHVTPADMVVTKEVGGGELRTRRHRRTAGTSFLDCEILLPDGPNDSLFSREWRDERHIIPAGDVVFEFIGAVKWENCQRVAQYSRIEAKCLDAARSLARQFFREGRADPELVSGLPPSLAEGVSESVGRILAGTEVPQEAVDAATALLGLSRPSPTSGEGSGGPQPSEAGPSRPKRAREGSTDEGRAARKRRLSLGGEASSSTVI</sequence>
<feature type="compositionally biased region" description="Low complexity" evidence="5">
    <location>
        <begin position="28"/>
        <end position="43"/>
    </location>
</feature>
<dbReference type="SUPFAM" id="SSF57903">
    <property type="entry name" value="FYVE/PHD zinc finger"/>
    <property type="match status" value="2"/>
</dbReference>
<dbReference type="InterPro" id="IPR019786">
    <property type="entry name" value="Zinc_finger_PHD-type_CS"/>
</dbReference>
<dbReference type="GO" id="GO:0008270">
    <property type="term" value="F:zinc ion binding"/>
    <property type="evidence" value="ECO:0007669"/>
    <property type="project" value="UniProtKB-KW"/>
</dbReference>
<feature type="compositionally biased region" description="Low complexity" evidence="5">
    <location>
        <begin position="203"/>
        <end position="214"/>
    </location>
</feature>
<dbReference type="InterPro" id="IPR052819">
    <property type="entry name" value="Chromatin_regulatory_protein"/>
</dbReference>
<keyword evidence="2 4" id="KW-0863">Zinc-finger</keyword>
<feature type="compositionally biased region" description="Basic and acidic residues" evidence="5">
    <location>
        <begin position="467"/>
        <end position="478"/>
    </location>
</feature>
<feature type="compositionally biased region" description="Low complexity" evidence="5">
    <location>
        <begin position="1276"/>
        <end position="1295"/>
    </location>
</feature>
<feature type="region of interest" description="Disordered" evidence="5">
    <location>
        <begin position="713"/>
        <end position="738"/>
    </location>
</feature>
<dbReference type="Proteomes" id="UP001153618">
    <property type="component" value="Unassembled WGS sequence"/>
</dbReference>
<evidence type="ECO:0000256" key="2">
    <source>
        <dbReference type="ARBA" id="ARBA00022771"/>
    </source>
</evidence>
<feature type="compositionally biased region" description="Basic and acidic residues" evidence="5">
    <location>
        <begin position="416"/>
        <end position="425"/>
    </location>
</feature>
<organism evidence="7 8">
    <name type="scientific">Penicillium olsonii</name>
    <dbReference type="NCBI Taxonomy" id="99116"/>
    <lineage>
        <taxon>Eukaryota</taxon>
        <taxon>Fungi</taxon>
        <taxon>Dikarya</taxon>
        <taxon>Ascomycota</taxon>
        <taxon>Pezizomycotina</taxon>
        <taxon>Eurotiomycetes</taxon>
        <taxon>Eurotiomycetidae</taxon>
        <taxon>Eurotiales</taxon>
        <taxon>Aspergillaceae</taxon>
        <taxon>Penicillium</taxon>
    </lineage>
</organism>
<feature type="compositionally biased region" description="Low complexity" evidence="5">
    <location>
        <begin position="293"/>
        <end position="308"/>
    </location>
</feature>
<feature type="region of interest" description="Disordered" evidence="5">
    <location>
        <begin position="756"/>
        <end position="791"/>
    </location>
</feature>
<feature type="compositionally biased region" description="Low complexity" evidence="5">
    <location>
        <begin position="274"/>
        <end position="285"/>
    </location>
</feature>
<reference evidence="7" key="1">
    <citation type="submission" date="2021-07" db="EMBL/GenBank/DDBJ databases">
        <authorList>
            <person name="Branca A.L. A."/>
        </authorList>
    </citation>
    <scope>NUCLEOTIDE SEQUENCE</scope>
</reference>
<dbReference type="Pfam" id="PF00628">
    <property type="entry name" value="PHD"/>
    <property type="match status" value="2"/>
</dbReference>
<comment type="caution">
    <text evidence="7">The sequence shown here is derived from an EMBL/GenBank/DDBJ whole genome shotgun (WGS) entry which is preliminary data.</text>
</comment>
<feature type="compositionally biased region" description="Low complexity" evidence="5">
    <location>
        <begin position="336"/>
        <end position="352"/>
    </location>
</feature>
<protein>
    <recommendedName>
        <fullName evidence="6">PHD-type domain-containing protein</fullName>
    </recommendedName>
</protein>
<feature type="compositionally biased region" description="Polar residues" evidence="5">
    <location>
        <begin position="510"/>
        <end position="519"/>
    </location>
</feature>
<feature type="compositionally biased region" description="Polar residues" evidence="5">
    <location>
        <begin position="48"/>
        <end position="57"/>
    </location>
</feature>
<name>A0A9W4HSE6_PENOL</name>
<feature type="compositionally biased region" description="Low complexity" evidence="5">
    <location>
        <begin position="389"/>
        <end position="401"/>
    </location>
</feature>
<gene>
    <name evidence="7" type="ORF">POLS_LOCUS4883</name>
</gene>
<evidence type="ECO:0000256" key="3">
    <source>
        <dbReference type="ARBA" id="ARBA00022833"/>
    </source>
</evidence>
<dbReference type="InterPro" id="IPR019787">
    <property type="entry name" value="Znf_PHD-finger"/>
</dbReference>
<dbReference type="PANTHER" id="PTHR47636:SF1">
    <property type="entry name" value="TRANSCRIPTIONAL REGULATORY PROTEIN RCO1"/>
    <property type="match status" value="1"/>
</dbReference>
<dbReference type="InterPro" id="IPR013083">
    <property type="entry name" value="Znf_RING/FYVE/PHD"/>
</dbReference>
<feature type="compositionally biased region" description="Polar residues" evidence="5">
    <location>
        <begin position="723"/>
        <end position="735"/>
    </location>
</feature>
<dbReference type="SMART" id="SM00249">
    <property type="entry name" value="PHD"/>
    <property type="match status" value="2"/>
</dbReference>
<keyword evidence="8" id="KW-1185">Reference proteome</keyword>
<feature type="compositionally biased region" description="Basic and acidic residues" evidence="5">
    <location>
        <begin position="1300"/>
        <end position="1310"/>
    </location>
</feature>
<dbReference type="PROSITE" id="PS50016">
    <property type="entry name" value="ZF_PHD_2"/>
    <property type="match status" value="2"/>
</dbReference>
<feature type="compositionally biased region" description="Polar residues" evidence="5">
    <location>
        <begin position="457"/>
        <end position="466"/>
    </location>
</feature>
<dbReference type="InterPro" id="IPR001965">
    <property type="entry name" value="Znf_PHD"/>
</dbReference>
<feature type="compositionally biased region" description="Polar residues" evidence="5">
    <location>
        <begin position="229"/>
        <end position="252"/>
    </location>
</feature>
<feature type="compositionally biased region" description="Polar residues" evidence="5">
    <location>
        <begin position="487"/>
        <end position="500"/>
    </location>
</feature>
<feature type="region of interest" description="Disordered" evidence="5">
    <location>
        <begin position="1273"/>
        <end position="1328"/>
    </location>
</feature>
<dbReference type="EMBL" id="CAJVOS010000025">
    <property type="protein sequence ID" value="CAG8108587.1"/>
    <property type="molecule type" value="Genomic_DNA"/>
</dbReference>
<feature type="compositionally biased region" description="Polar residues" evidence="5">
    <location>
        <begin position="353"/>
        <end position="367"/>
    </location>
</feature>
<feature type="domain" description="PHD-type" evidence="6">
    <location>
        <begin position="940"/>
        <end position="989"/>
    </location>
</feature>
<evidence type="ECO:0000313" key="7">
    <source>
        <dbReference type="EMBL" id="CAG8108587.1"/>
    </source>
</evidence>
<proteinExistence type="predicted"/>